<dbReference type="RefSeq" id="WP_179266895.1">
    <property type="nucleotide sequence ID" value="NZ_CP058579.1"/>
</dbReference>
<dbReference type="SUPFAM" id="SSF53448">
    <property type="entry name" value="Nucleotide-diphospho-sugar transferases"/>
    <property type="match status" value="1"/>
</dbReference>
<dbReference type="EMBL" id="CP058579">
    <property type="protein sequence ID" value="QLG60309.1"/>
    <property type="molecule type" value="Genomic_DNA"/>
</dbReference>
<evidence type="ECO:0000313" key="4">
    <source>
        <dbReference type="Proteomes" id="UP000509626"/>
    </source>
</evidence>
<evidence type="ECO:0000313" key="3">
    <source>
        <dbReference type="EMBL" id="QLG60309.1"/>
    </source>
</evidence>
<feature type="domain" description="MobA-like NTP transferase" evidence="2">
    <location>
        <begin position="25"/>
        <end position="184"/>
    </location>
</feature>
<keyword evidence="4" id="KW-1185">Reference proteome</keyword>
<name>A0A7D5L8R3_9EURY</name>
<keyword evidence="3" id="KW-0808">Transferase</keyword>
<dbReference type="GO" id="GO:0016779">
    <property type="term" value="F:nucleotidyltransferase activity"/>
    <property type="evidence" value="ECO:0007669"/>
    <property type="project" value="UniProtKB-ARBA"/>
</dbReference>
<organism evidence="3 4">
    <name type="scientific">Halorarum salinum</name>
    <dbReference type="NCBI Taxonomy" id="2743089"/>
    <lineage>
        <taxon>Archaea</taxon>
        <taxon>Methanobacteriati</taxon>
        <taxon>Methanobacteriota</taxon>
        <taxon>Stenosarchaea group</taxon>
        <taxon>Halobacteria</taxon>
        <taxon>Halobacteriales</taxon>
        <taxon>Haloferacaceae</taxon>
        <taxon>Halorarum</taxon>
    </lineage>
</organism>
<dbReference type="Proteomes" id="UP000509626">
    <property type="component" value="Chromosome"/>
</dbReference>
<protein>
    <submittedName>
        <fullName evidence="3">Nucleotidyltransferase family protein</fullName>
    </submittedName>
</protein>
<reference evidence="3 4" key="1">
    <citation type="submission" date="2020-06" db="EMBL/GenBank/DDBJ databases">
        <title>NJ-3-1, isolated from saline soil.</title>
        <authorList>
            <person name="Cui H.L."/>
            <person name="Shi X."/>
        </authorList>
    </citation>
    <scope>NUCLEOTIDE SEQUENCE [LARGE SCALE GENOMIC DNA]</scope>
    <source>
        <strain evidence="3 4">NJ-3-1</strain>
    </source>
</reference>
<proteinExistence type="predicted"/>
<dbReference type="PANTHER" id="PTHR43777:SF1">
    <property type="entry name" value="MOLYBDENUM COFACTOR CYTIDYLYLTRANSFERASE"/>
    <property type="match status" value="1"/>
</dbReference>
<accession>A0A7D5L8R3</accession>
<dbReference type="GeneID" id="56035885"/>
<dbReference type="KEGG" id="halu:HUG12_00460"/>
<gene>
    <name evidence="3" type="ORF">HUG12_00460</name>
</gene>
<dbReference type="Gene3D" id="3.90.550.10">
    <property type="entry name" value="Spore Coat Polysaccharide Biosynthesis Protein SpsA, Chain A"/>
    <property type="match status" value="1"/>
</dbReference>
<dbReference type="PANTHER" id="PTHR43777">
    <property type="entry name" value="MOLYBDENUM COFACTOR CYTIDYLYLTRANSFERASE"/>
    <property type="match status" value="1"/>
</dbReference>
<sequence>MTESALPIRSPPVTADGTFTASVSGIVLAAGTSVRFGDENKLLQQIDGEPIIHRVVGTLLQTDLTGVGVVLGHEANAVRDALSELDVQILENEAFTSGQSSSVRAGVRYAARRESDAVLVALGDMPFVSSSSITSLLTAYETWESSALAAAYDGERGNPVIFDAQHFDALTKVGGDVGGREILLTADDAALVETNDPGVRRDVDDPTDLPGPDNS</sequence>
<dbReference type="CDD" id="cd04182">
    <property type="entry name" value="GT_2_like_f"/>
    <property type="match status" value="1"/>
</dbReference>
<evidence type="ECO:0000256" key="1">
    <source>
        <dbReference type="SAM" id="MobiDB-lite"/>
    </source>
</evidence>
<dbReference type="OrthoDB" id="28434at2157"/>
<evidence type="ECO:0000259" key="2">
    <source>
        <dbReference type="Pfam" id="PF12804"/>
    </source>
</evidence>
<dbReference type="InterPro" id="IPR025877">
    <property type="entry name" value="MobA-like_NTP_Trfase"/>
</dbReference>
<dbReference type="AlphaFoldDB" id="A0A7D5L8R3"/>
<feature type="region of interest" description="Disordered" evidence="1">
    <location>
        <begin position="195"/>
        <end position="215"/>
    </location>
</feature>
<dbReference type="InterPro" id="IPR029044">
    <property type="entry name" value="Nucleotide-diphossugar_trans"/>
</dbReference>
<dbReference type="Pfam" id="PF12804">
    <property type="entry name" value="NTP_transf_3"/>
    <property type="match status" value="1"/>
</dbReference>